<dbReference type="HOGENOM" id="CLU_507865_0_0_7"/>
<dbReference type="InterPro" id="IPR000719">
    <property type="entry name" value="Prot_kinase_dom"/>
</dbReference>
<dbReference type="Gene3D" id="1.10.510.10">
    <property type="entry name" value="Transferase(Phosphotransferase) domain 1"/>
    <property type="match status" value="1"/>
</dbReference>
<dbReference type="OrthoDB" id="9801841at2"/>
<dbReference type="PROSITE" id="PS00108">
    <property type="entry name" value="PROTEIN_KINASE_ST"/>
    <property type="match status" value="1"/>
</dbReference>
<keyword evidence="1" id="KW-0808">Transferase</keyword>
<dbReference type="Gene3D" id="3.30.200.20">
    <property type="entry name" value="Phosphorylase Kinase, domain 1"/>
    <property type="match status" value="1"/>
</dbReference>
<dbReference type="eggNOG" id="COG0515">
    <property type="taxonomic scope" value="Bacteria"/>
</dbReference>
<dbReference type="PROSITE" id="PS50011">
    <property type="entry name" value="PROTEIN_KINASE_DOM"/>
    <property type="match status" value="1"/>
</dbReference>
<evidence type="ECO:0000313" key="9">
    <source>
        <dbReference type="Proteomes" id="UP000001880"/>
    </source>
</evidence>
<dbReference type="RefSeq" id="WP_012829389.1">
    <property type="nucleotide sequence ID" value="NC_013440.1"/>
</dbReference>
<dbReference type="InterPro" id="IPR017441">
    <property type="entry name" value="Protein_kinase_ATP_BS"/>
</dbReference>
<evidence type="ECO:0000256" key="5">
    <source>
        <dbReference type="PROSITE-ProRule" id="PRU10141"/>
    </source>
</evidence>
<dbReference type="CDD" id="cd14014">
    <property type="entry name" value="STKc_PknB_like"/>
    <property type="match status" value="1"/>
</dbReference>
<feature type="binding site" evidence="5">
    <location>
        <position position="92"/>
    </location>
    <ligand>
        <name>ATP</name>
        <dbReference type="ChEBI" id="CHEBI:30616"/>
    </ligand>
</feature>
<gene>
    <name evidence="8" type="ordered locus">Hoch_4294</name>
</gene>
<name>D0LM85_HALO1</name>
<keyword evidence="9" id="KW-1185">Reference proteome</keyword>
<keyword evidence="3 8" id="KW-0418">Kinase</keyword>
<keyword evidence="4 5" id="KW-0067">ATP-binding</keyword>
<keyword evidence="8" id="KW-0723">Serine/threonine-protein kinase</keyword>
<accession>D0LM85</accession>
<keyword evidence="6" id="KW-0472">Membrane</keyword>
<dbReference type="InterPro" id="IPR011009">
    <property type="entry name" value="Kinase-like_dom_sf"/>
</dbReference>
<dbReference type="Pfam" id="PF00069">
    <property type="entry name" value="Pkinase"/>
    <property type="match status" value="1"/>
</dbReference>
<feature type="transmembrane region" description="Helical" evidence="6">
    <location>
        <begin position="399"/>
        <end position="422"/>
    </location>
</feature>
<sequence length="536" mass="58438">MSGKQPKPPPRGSVPLEEDDGLDFFQTLATLQSEYPVGDPTIPEPSESYDTALPTESDRLGRFMILHRLGAGGMGVVYAAYDDALDRKIAVKIMYPRSEDAARSTMRLRREAQAMAKLSHPHVVQVYEVGEYEGRVFLAMEFINGDTLDAWQRAPLREGEAARSWRDIVDIHVQAGQGLAAAHRAGFVHRDYKPSNVLVDGDGRARVLDFGLVRQGGSSEQRPGPDLERVMAEEFMSDQSVLDEVLTHEGAILGTPAYMAPEQVTGQPVSARSDQFSFCVVLFEALYGINPFASPTLGARILRIMSDSVAEPPPGTAVPPWLHDVVVRGLRSNPDERWPSMEALLDALVSEPVDSVRLAAVVRRSRQPLLLGALAFAAVAVVTLLAHDHVAGLQEASRSPMGALVVSLLVSSVLGLVAWFGRNSLLVTTTGRRLMGFAVATCVGIVFTRLVPLFVEVPFEYGFVYGQIVIGCMGLAAALTFLPAAVWVGAMWLALVPLTLWQIEHAPALQSLGLFLTCLMALRHFGGRRVRRRRQG</sequence>
<dbReference type="PANTHER" id="PTHR43289">
    <property type="entry name" value="MITOGEN-ACTIVATED PROTEIN KINASE KINASE KINASE 20-RELATED"/>
    <property type="match status" value="1"/>
</dbReference>
<dbReference type="PROSITE" id="PS00107">
    <property type="entry name" value="PROTEIN_KINASE_ATP"/>
    <property type="match status" value="1"/>
</dbReference>
<protein>
    <submittedName>
        <fullName evidence="8">Serine/threonine protein kinase</fullName>
    </submittedName>
</protein>
<keyword evidence="2 5" id="KW-0547">Nucleotide-binding</keyword>
<reference evidence="8 9" key="1">
    <citation type="journal article" date="2010" name="Stand. Genomic Sci.">
        <title>Complete genome sequence of Haliangium ochraceum type strain (SMP-2).</title>
        <authorList>
            <consortium name="US DOE Joint Genome Institute (JGI-PGF)"/>
            <person name="Ivanova N."/>
            <person name="Daum C."/>
            <person name="Lang E."/>
            <person name="Abt B."/>
            <person name="Kopitz M."/>
            <person name="Saunders E."/>
            <person name="Lapidus A."/>
            <person name="Lucas S."/>
            <person name="Glavina Del Rio T."/>
            <person name="Nolan M."/>
            <person name="Tice H."/>
            <person name="Copeland A."/>
            <person name="Cheng J.F."/>
            <person name="Chen F."/>
            <person name="Bruce D."/>
            <person name="Goodwin L."/>
            <person name="Pitluck S."/>
            <person name="Mavromatis K."/>
            <person name="Pati A."/>
            <person name="Mikhailova N."/>
            <person name="Chen A."/>
            <person name="Palaniappan K."/>
            <person name="Land M."/>
            <person name="Hauser L."/>
            <person name="Chang Y.J."/>
            <person name="Jeffries C.D."/>
            <person name="Detter J.C."/>
            <person name="Brettin T."/>
            <person name="Rohde M."/>
            <person name="Goker M."/>
            <person name="Bristow J."/>
            <person name="Markowitz V."/>
            <person name="Eisen J.A."/>
            <person name="Hugenholtz P."/>
            <person name="Kyrpides N.C."/>
            <person name="Klenk H.P."/>
        </authorList>
    </citation>
    <scope>NUCLEOTIDE SEQUENCE [LARGE SCALE GENOMIC DNA]</scope>
    <source>
        <strain evidence="9">DSM 14365 / CIP 107738 / JCM 11303 / AJ 13395 / SMP-2</strain>
    </source>
</reference>
<evidence type="ECO:0000256" key="1">
    <source>
        <dbReference type="ARBA" id="ARBA00022679"/>
    </source>
</evidence>
<dbReference type="AlphaFoldDB" id="D0LM85"/>
<dbReference type="GO" id="GO:0004674">
    <property type="term" value="F:protein serine/threonine kinase activity"/>
    <property type="evidence" value="ECO:0007669"/>
    <property type="project" value="UniProtKB-KW"/>
</dbReference>
<dbReference type="SUPFAM" id="SSF56112">
    <property type="entry name" value="Protein kinase-like (PK-like)"/>
    <property type="match status" value="1"/>
</dbReference>
<feature type="transmembrane region" description="Helical" evidence="6">
    <location>
        <begin position="369"/>
        <end position="387"/>
    </location>
</feature>
<dbReference type="STRING" id="502025.Hoch_4294"/>
<evidence type="ECO:0000256" key="2">
    <source>
        <dbReference type="ARBA" id="ARBA00022741"/>
    </source>
</evidence>
<feature type="transmembrane region" description="Helical" evidence="6">
    <location>
        <begin position="509"/>
        <end position="526"/>
    </location>
</feature>
<dbReference type="Proteomes" id="UP000001880">
    <property type="component" value="Chromosome"/>
</dbReference>
<organism evidence="8 9">
    <name type="scientific">Haliangium ochraceum (strain DSM 14365 / JCM 11303 / SMP-2)</name>
    <dbReference type="NCBI Taxonomy" id="502025"/>
    <lineage>
        <taxon>Bacteria</taxon>
        <taxon>Pseudomonadati</taxon>
        <taxon>Myxococcota</taxon>
        <taxon>Polyangia</taxon>
        <taxon>Haliangiales</taxon>
        <taxon>Kofleriaceae</taxon>
        <taxon>Haliangium</taxon>
    </lineage>
</organism>
<feature type="domain" description="Protein kinase" evidence="7">
    <location>
        <begin position="63"/>
        <end position="349"/>
    </location>
</feature>
<feature type="transmembrane region" description="Helical" evidence="6">
    <location>
        <begin position="461"/>
        <end position="479"/>
    </location>
</feature>
<evidence type="ECO:0000256" key="4">
    <source>
        <dbReference type="ARBA" id="ARBA00022840"/>
    </source>
</evidence>
<dbReference type="EMBL" id="CP001804">
    <property type="protein sequence ID" value="ACY16791.1"/>
    <property type="molecule type" value="Genomic_DNA"/>
</dbReference>
<dbReference type="PANTHER" id="PTHR43289:SF6">
    <property type="entry name" value="SERINE_THREONINE-PROTEIN KINASE NEKL-3"/>
    <property type="match status" value="1"/>
</dbReference>
<evidence type="ECO:0000313" key="8">
    <source>
        <dbReference type="EMBL" id="ACY16791.1"/>
    </source>
</evidence>
<evidence type="ECO:0000259" key="7">
    <source>
        <dbReference type="PROSITE" id="PS50011"/>
    </source>
</evidence>
<dbReference type="GO" id="GO:0005524">
    <property type="term" value="F:ATP binding"/>
    <property type="evidence" value="ECO:0007669"/>
    <property type="project" value="UniProtKB-UniRule"/>
</dbReference>
<evidence type="ECO:0000256" key="6">
    <source>
        <dbReference type="SAM" id="Phobius"/>
    </source>
</evidence>
<dbReference type="KEGG" id="hoh:Hoch_4294"/>
<feature type="transmembrane region" description="Helical" evidence="6">
    <location>
        <begin position="434"/>
        <end position="455"/>
    </location>
</feature>
<dbReference type="InterPro" id="IPR008271">
    <property type="entry name" value="Ser/Thr_kinase_AS"/>
</dbReference>
<proteinExistence type="predicted"/>
<keyword evidence="6" id="KW-1133">Transmembrane helix</keyword>
<keyword evidence="6" id="KW-0812">Transmembrane</keyword>
<evidence type="ECO:0000256" key="3">
    <source>
        <dbReference type="ARBA" id="ARBA00022777"/>
    </source>
</evidence>